<evidence type="ECO:0000259" key="1">
    <source>
        <dbReference type="Pfam" id="PF12728"/>
    </source>
</evidence>
<name>A0ABS9Q3T3_9MICO</name>
<sequence>MRRAAWMRAVNEARGTEALDALFAGRPETLSVEEVAEVLNISRQNTYAWLRDGVIPGYKLGSTWRVIRDELKETMRQGANVPSRRGHEGKD</sequence>
<dbReference type="InterPro" id="IPR010093">
    <property type="entry name" value="SinI_DNA-bd"/>
</dbReference>
<dbReference type="Pfam" id="PF12728">
    <property type="entry name" value="HTH_17"/>
    <property type="match status" value="1"/>
</dbReference>
<evidence type="ECO:0000313" key="3">
    <source>
        <dbReference type="Proteomes" id="UP001521931"/>
    </source>
</evidence>
<comment type="caution">
    <text evidence="2">The sequence shown here is derived from an EMBL/GenBank/DDBJ whole genome shotgun (WGS) entry which is preliminary data.</text>
</comment>
<accession>A0ABS9Q3T3</accession>
<dbReference type="EMBL" id="JAKRCV010000038">
    <property type="protein sequence ID" value="MCG7322533.1"/>
    <property type="molecule type" value="Genomic_DNA"/>
</dbReference>
<dbReference type="InterPro" id="IPR041657">
    <property type="entry name" value="HTH_17"/>
</dbReference>
<dbReference type="RefSeq" id="WP_239264824.1">
    <property type="nucleotide sequence ID" value="NZ_JAKRCV010000038.1"/>
</dbReference>
<feature type="domain" description="Helix-turn-helix" evidence="1">
    <location>
        <begin position="30"/>
        <end position="77"/>
    </location>
</feature>
<reference evidence="2 3" key="1">
    <citation type="submission" date="2022-02" db="EMBL/GenBank/DDBJ databases">
        <title>Uncovering new skin microbiome diversity through culturing and metagenomics.</title>
        <authorList>
            <person name="Conlan S."/>
            <person name="Deming C."/>
            <person name="Nisc Comparative Sequencing Program N."/>
            <person name="Segre J.A."/>
        </authorList>
    </citation>
    <scope>NUCLEOTIDE SEQUENCE [LARGE SCALE GENOMIC DNA]</scope>
    <source>
        <strain evidence="2 3">ACRQZ</strain>
    </source>
</reference>
<keyword evidence="3" id="KW-1185">Reference proteome</keyword>
<evidence type="ECO:0000313" key="2">
    <source>
        <dbReference type="EMBL" id="MCG7322533.1"/>
    </source>
</evidence>
<proteinExistence type="predicted"/>
<organism evidence="2 3">
    <name type="scientific">Arsenicicoccus bolidensis</name>
    <dbReference type="NCBI Taxonomy" id="229480"/>
    <lineage>
        <taxon>Bacteria</taxon>
        <taxon>Bacillati</taxon>
        <taxon>Actinomycetota</taxon>
        <taxon>Actinomycetes</taxon>
        <taxon>Micrococcales</taxon>
        <taxon>Intrasporangiaceae</taxon>
        <taxon>Arsenicicoccus</taxon>
    </lineage>
</organism>
<dbReference type="Proteomes" id="UP001521931">
    <property type="component" value="Unassembled WGS sequence"/>
</dbReference>
<gene>
    <name evidence="2" type="ORF">MHL29_11665</name>
</gene>
<dbReference type="NCBIfam" id="TIGR01764">
    <property type="entry name" value="excise"/>
    <property type="match status" value="1"/>
</dbReference>
<protein>
    <submittedName>
        <fullName evidence="2">Helix-turn-helix domain-containing protein</fullName>
    </submittedName>
</protein>